<name>A0A7S2FEG1_9STRA</name>
<feature type="transmembrane region" description="Helical" evidence="1">
    <location>
        <begin position="48"/>
        <end position="70"/>
    </location>
</feature>
<dbReference type="AlphaFoldDB" id="A0A7S2FEG1"/>
<organism evidence="2">
    <name type="scientific">Octactis speculum</name>
    <dbReference type="NCBI Taxonomy" id="3111310"/>
    <lineage>
        <taxon>Eukaryota</taxon>
        <taxon>Sar</taxon>
        <taxon>Stramenopiles</taxon>
        <taxon>Ochrophyta</taxon>
        <taxon>Dictyochophyceae</taxon>
        <taxon>Dictyochales</taxon>
        <taxon>Dictyochaceae</taxon>
        <taxon>Octactis</taxon>
    </lineage>
</organism>
<gene>
    <name evidence="2" type="ORF">DSPE1174_LOCUS5943</name>
</gene>
<evidence type="ECO:0008006" key="3">
    <source>
        <dbReference type="Google" id="ProtNLM"/>
    </source>
</evidence>
<feature type="transmembrane region" description="Helical" evidence="1">
    <location>
        <begin position="106"/>
        <end position="126"/>
    </location>
</feature>
<keyword evidence="1" id="KW-1133">Transmembrane helix</keyword>
<reference evidence="2" key="1">
    <citation type="submission" date="2021-01" db="EMBL/GenBank/DDBJ databases">
        <authorList>
            <person name="Corre E."/>
            <person name="Pelletier E."/>
            <person name="Niang G."/>
            <person name="Scheremetjew M."/>
            <person name="Finn R."/>
            <person name="Kale V."/>
            <person name="Holt S."/>
            <person name="Cochrane G."/>
            <person name="Meng A."/>
            <person name="Brown T."/>
            <person name="Cohen L."/>
        </authorList>
    </citation>
    <scope>NUCLEOTIDE SEQUENCE</scope>
    <source>
        <strain evidence="2">CCMP1381</strain>
    </source>
</reference>
<feature type="transmembrane region" description="Helical" evidence="1">
    <location>
        <begin position="138"/>
        <end position="160"/>
    </location>
</feature>
<dbReference type="EMBL" id="HBGS01011280">
    <property type="protein sequence ID" value="CAD9388021.1"/>
    <property type="molecule type" value="Transcribed_RNA"/>
</dbReference>
<protein>
    <recommendedName>
        <fullName evidence="3">Amino acid transporter transmembrane domain-containing protein</fullName>
    </recommendedName>
</protein>
<keyword evidence="1" id="KW-0812">Transmembrane</keyword>
<evidence type="ECO:0000256" key="1">
    <source>
        <dbReference type="SAM" id="Phobius"/>
    </source>
</evidence>
<feature type="transmembrane region" description="Helical" evidence="1">
    <location>
        <begin position="7"/>
        <end position="28"/>
    </location>
</feature>
<proteinExistence type="predicted"/>
<keyword evidence="1" id="KW-0472">Membrane</keyword>
<feature type="transmembrane region" description="Helical" evidence="1">
    <location>
        <begin position="82"/>
        <end position="100"/>
    </location>
</feature>
<sequence>MTMTAYGIIALIYIASFTGGILLFGSSVQAPLLANFALNDPLAVICRWLYLIIAASMYPLVFSSAANRVYDIVEAKRPGTPFAVVALALFSIAATIGVCVDDVGQAVSVCGALFVPIFVSIIPGLLSKKLSEFGTSDGVLAGLTSMLDQGLIAWGMFIIVKGLSDTIMPKK</sequence>
<evidence type="ECO:0000313" key="2">
    <source>
        <dbReference type="EMBL" id="CAD9388021.1"/>
    </source>
</evidence>
<accession>A0A7S2FEG1</accession>